<dbReference type="InterPro" id="IPR006015">
    <property type="entry name" value="Universal_stress_UspA"/>
</dbReference>
<dbReference type="RefSeq" id="WP_121442264.1">
    <property type="nucleotide sequence ID" value="NZ_RCDA01000002.1"/>
</dbReference>
<dbReference type="OrthoDB" id="9792500at2"/>
<keyword evidence="4" id="KW-1185">Reference proteome</keyword>
<proteinExistence type="inferred from homology"/>
<protein>
    <submittedName>
        <fullName evidence="3">Nucleotide-binding universal stress UspA family protein</fullName>
    </submittedName>
</protein>
<evidence type="ECO:0000313" key="4">
    <source>
        <dbReference type="Proteomes" id="UP000275461"/>
    </source>
</evidence>
<comment type="caution">
    <text evidence="3">The sequence shown here is derived from an EMBL/GenBank/DDBJ whole genome shotgun (WGS) entry which is preliminary data.</text>
</comment>
<dbReference type="EMBL" id="RCDA01000002">
    <property type="protein sequence ID" value="RLK48614.1"/>
    <property type="molecule type" value="Genomic_DNA"/>
</dbReference>
<evidence type="ECO:0000259" key="2">
    <source>
        <dbReference type="Pfam" id="PF00582"/>
    </source>
</evidence>
<dbReference type="Proteomes" id="UP000275461">
    <property type="component" value="Unassembled WGS sequence"/>
</dbReference>
<dbReference type="AlphaFoldDB" id="A0A498BXT3"/>
<comment type="similarity">
    <text evidence="1">Belongs to the universal stress protein A family.</text>
</comment>
<name>A0A498BXT3_9GAMM</name>
<dbReference type="InterPro" id="IPR014729">
    <property type="entry name" value="Rossmann-like_a/b/a_fold"/>
</dbReference>
<dbReference type="PRINTS" id="PR01438">
    <property type="entry name" value="UNVRSLSTRESS"/>
</dbReference>
<dbReference type="SUPFAM" id="SSF52402">
    <property type="entry name" value="Adenine nucleotide alpha hydrolases-like"/>
    <property type="match status" value="1"/>
</dbReference>
<organism evidence="3 4">
    <name type="scientific">Alkalispirillum mobile</name>
    <dbReference type="NCBI Taxonomy" id="85925"/>
    <lineage>
        <taxon>Bacteria</taxon>
        <taxon>Pseudomonadati</taxon>
        <taxon>Pseudomonadota</taxon>
        <taxon>Gammaproteobacteria</taxon>
        <taxon>Chromatiales</taxon>
        <taxon>Ectothiorhodospiraceae</taxon>
        <taxon>Alkalispirillum</taxon>
    </lineage>
</organism>
<evidence type="ECO:0000313" key="3">
    <source>
        <dbReference type="EMBL" id="RLK48614.1"/>
    </source>
</evidence>
<sequence length="141" mass="15411">MYHRILVPVDLAHVGALERALNVAGDMAQHYEAEICYVSVTPGTPGRVARSPKEYEEKLKVFAQEQGQRHGRPVSTKVYVSADPVADLEDLLVKSVKDVGADLVVMGTHLPRKLDAIMPSHGGKVARQTDVSVFLVRPSRA</sequence>
<dbReference type="Pfam" id="PF00582">
    <property type="entry name" value="Usp"/>
    <property type="match status" value="1"/>
</dbReference>
<dbReference type="InterPro" id="IPR006016">
    <property type="entry name" value="UspA"/>
</dbReference>
<evidence type="ECO:0000256" key="1">
    <source>
        <dbReference type="ARBA" id="ARBA00008791"/>
    </source>
</evidence>
<dbReference type="Gene3D" id="3.40.50.620">
    <property type="entry name" value="HUPs"/>
    <property type="match status" value="1"/>
</dbReference>
<gene>
    <name evidence="3" type="ORF">DFR31_1721</name>
</gene>
<dbReference type="CDD" id="cd00293">
    <property type="entry name" value="USP-like"/>
    <property type="match status" value="1"/>
</dbReference>
<reference evidence="3 4" key="1">
    <citation type="submission" date="2018-10" db="EMBL/GenBank/DDBJ databases">
        <title>Genomic Encyclopedia of Type Strains, Phase IV (KMG-IV): sequencing the most valuable type-strain genomes for metagenomic binning, comparative biology and taxonomic classification.</title>
        <authorList>
            <person name="Goeker M."/>
        </authorList>
    </citation>
    <scope>NUCLEOTIDE SEQUENCE [LARGE SCALE GENOMIC DNA]</scope>
    <source>
        <strain evidence="3 4">DSM 12769</strain>
    </source>
</reference>
<accession>A0A498BXT3</accession>
<feature type="domain" description="UspA" evidence="2">
    <location>
        <begin position="1"/>
        <end position="137"/>
    </location>
</feature>